<gene>
    <name evidence="7" type="primary">nfo</name>
    <name evidence="9" type="ORF">A2318_04485</name>
</gene>
<feature type="binding site" evidence="7">
    <location>
        <position position="179"/>
    </location>
    <ligand>
        <name>Zn(2+)</name>
        <dbReference type="ChEBI" id="CHEBI:29105"/>
        <label>3</label>
    </ligand>
</feature>
<name>A0A1F7WBI8_9BACT</name>
<evidence type="ECO:0000256" key="2">
    <source>
        <dbReference type="ARBA" id="ARBA00022723"/>
    </source>
</evidence>
<evidence type="ECO:0000259" key="8">
    <source>
        <dbReference type="Pfam" id="PF01261"/>
    </source>
</evidence>
<dbReference type="InterPro" id="IPR036237">
    <property type="entry name" value="Xyl_isomerase-like_sf"/>
</dbReference>
<keyword evidence="3 7" id="KW-0227">DNA damage</keyword>
<dbReference type="STRING" id="1802421.A2318_04485"/>
<keyword evidence="5 7" id="KW-0862">Zinc</keyword>
<comment type="function">
    <text evidence="7">Endonuclease IV plays a role in DNA repair. It cleaves phosphodiester bonds at apurinic or apyrimidinic (AP) sites, generating a 3'-hydroxyl group and a 5'-terminal sugar phosphate.</text>
</comment>
<dbReference type="EC" id="3.1.21.2" evidence="7"/>
<evidence type="ECO:0000313" key="9">
    <source>
        <dbReference type="EMBL" id="OGL99577.1"/>
    </source>
</evidence>
<feature type="binding site" evidence="7">
    <location>
        <position position="142"/>
    </location>
    <ligand>
        <name>Zn(2+)</name>
        <dbReference type="ChEBI" id="CHEBI:29105"/>
        <label>1</label>
    </ligand>
</feature>
<dbReference type="InterPro" id="IPR013022">
    <property type="entry name" value="Xyl_isomerase-like_TIM-brl"/>
</dbReference>
<dbReference type="GO" id="GO:0008270">
    <property type="term" value="F:zinc ion binding"/>
    <property type="evidence" value="ECO:0007669"/>
    <property type="project" value="UniProtKB-UniRule"/>
</dbReference>
<comment type="catalytic activity">
    <reaction evidence="7">
        <text>Endonucleolytic cleavage to 5'-phosphooligonucleotide end-products.</text>
        <dbReference type="EC" id="3.1.21.2"/>
    </reaction>
</comment>
<dbReference type="SMART" id="SM00518">
    <property type="entry name" value="AP2Ec"/>
    <property type="match status" value="1"/>
</dbReference>
<accession>A0A1F7WBI8</accession>
<dbReference type="PANTHER" id="PTHR21445">
    <property type="entry name" value="ENDONUCLEASE IV ENDODEOXYRIBONUCLEASE IV"/>
    <property type="match status" value="1"/>
</dbReference>
<feature type="binding site" evidence="7">
    <location>
        <position position="228"/>
    </location>
    <ligand>
        <name>Zn(2+)</name>
        <dbReference type="ChEBI" id="CHEBI:29105"/>
        <label>3</label>
    </ligand>
</feature>
<keyword evidence="6 7" id="KW-0234">DNA repair</keyword>
<dbReference type="Pfam" id="PF01261">
    <property type="entry name" value="AP_endonuc_2"/>
    <property type="match status" value="1"/>
</dbReference>
<dbReference type="AlphaFoldDB" id="A0A1F7WBI8"/>
<dbReference type="PROSITE" id="PS51432">
    <property type="entry name" value="AP_NUCLEASE_F2_4"/>
    <property type="match status" value="1"/>
</dbReference>
<evidence type="ECO:0000256" key="7">
    <source>
        <dbReference type="HAMAP-Rule" id="MF_00152"/>
    </source>
</evidence>
<dbReference type="NCBIfam" id="TIGR00587">
    <property type="entry name" value="nfo"/>
    <property type="match status" value="1"/>
</dbReference>
<keyword evidence="7" id="KW-0540">Nuclease</keyword>
<sequence length="278" mass="30467">MSVGAHVSAAGGLFNGPKNAGEIGCETFQFFSRPPQGGNIRAITEEDQKLFHNSMIEHKIKSCYIHGPYVINLASEKAGTRANSVRLLREELERGSLLGVKGMMFHPGSAKEVGEEAGTKFVIEGLNKILDGYKGSCQLLVEISAGAGAVMGDSFEELAAFINGAERGKEIGICFDTQHAFGSGYDFRTPELLDAMVKKFDKIVGLKKLVASHLNDSKVELGSRKDRHEHIGKGLIGKDAIKLFVQHPKLQHIDLLLETPLDEERAKEVKLLKKWRNV</sequence>
<reference evidence="9 10" key="1">
    <citation type="journal article" date="2016" name="Nat. Commun.">
        <title>Thousands of microbial genomes shed light on interconnected biogeochemical processes in an aquifer system.</title>
        <authorList>
            <person name="Anantharaman K."/>
            <person name="Brown C.T."/>
            <person name="Hug L.A."/>
            <person name="Sharon I."/>
            <person name="Castelle C.J."/>
            <person name="Probst A.J."/>
            <person name="Thomas B.C."/>
            <person name="Singh A."/>
            <person name="Wilkins M.J."/>
            <person name="Karaoz U."/>
            <person name="Brodie E.L."/>
            <person name="Williams K.H."/>
            <person name="Hubbard S.S."/>
            <person name="Banfield J.F."/>
        </authorList>
    </citation>
    <scope>NUCLEOTIDE SEQUENCE [LARGE SCALE GENOMIC DNA]</scope>
</reference>
<organism evidence="9 10">
    <name type="scientific">Candidatus Uhrbacteria bacterium RIFOXYB2_FULL_45_11</name>
    <dbReference type="NCBI Taxonomy" id="1802421"/>
    <lineage>
        <taxon>Bacteria</taxon>
        <taxon>Candidatus Uhriibacteriota</taxon>
    </lineage>
</organism>
<evidence type="ECO:0000313" key="10">
    <source>
        <dbReference type="Proteomes" id="UP000177331"/>
    </source>
</evidence>
<dbReference type="PANTHER" id="PTHR21445:SF0">
    <property type="entry name" value="APURINIC-APYRIMIDINIC ENDONUCLEASE"/>
    <property type="match status" value="1"/>
</dbReference>
<dbReference type="GO" id="GO:0003677">
    <property type="term" value="F:DNA binding"/>
    <property type="evidence" value="ECO:0007669"/>
    <property type="project" value="InterPro"/>
</dbReference>
<feature type="binding site" evidence="7">
    <location>
        <position position="66"/>
    </location>
    <ligand>
        <name>Zn(2+)</name>
        <dbReference type="ChEBI" id="CHEBI:29105"/>
        <label>1</label>
    </ligand>
</feature>
<protein>
    <recommendedName>
        <fullName evidence="7">Probable endonuclease 4</fullName>
        <ecNumber evidence="7">3.1.21.2</ecNumber>
    </recommendedName>
    <alternativeName>
        <fullName evidence="7">Endodeoxyribonuclease IV</fullName>
    </alternativeName>
    <alternativeName>
        <fullName evidence="7">Endonuclease IV</fullName>
    </alternativeName>
</protein>
<dbReference type="CDD" id="cd00019">
    <property type="entry name" value="AP2Ec"/>
    <property type="match status" value="1"/>
</dbReference>
<keyword evidence="4 7" id="KW-0378">Hydrolase</keyword>
<evidence type="ECO:0000256" key="5">
    <source>
        <dbReference type="ARBA" id="ARBA00022833"/>
    </source>
</evidence>
<comment type="caution">
    <text evidence="9">The sequence shown here is derived from an EMBL/GenBank/DDBJ whole genome shotgun (WGS) entry which is preliminary data.</text>
</comment>
<evidence type="ECO:0000256" key="6">
    <source>
        <dbReference type="ARBA" id="ARBA00023204"/>
    </source>
</evidence>
<dbReference type="InterPro" id="IPR001719">
    <property type="entry name" value="AP_endonuc_2"/>
</dbReference>
<feature type="binding site" evidence="7">
    <location>
        <position position="106"/>
    </location>
    <ligand>
        <name>Zn(2+)</name>
        <dbReference type="ChEBI" id="CHEBI:29105"/>
        <label>1</label>
    </ligand>
</feature>
<dbReference type="Proteomes" id="UP000177331">
    <property type="component" value="Unassembled WGS sequence"/>
</dbReference>
<keyword evidence="7" id="KW-0255">Endonuclease</keyword>
<dbReference type="HAMAP" id="MF_00152">
    <property type="entry name" value="Nfo"/>
    <property type="match status" value="1"/>
</dbReference>
<dbReference type="SUPFAM" id="SSF51658">
    <property type="entry name" value="Xylose isomerase-like"/>
    <property type="match status" value="1"/>
</dbReference>
<dbReference type="Gene3D" id="3.20.20.150">
    <property type="entry name" value="Divalent-metal-dependent TIM barrel enzymes"/>
    <property type="match status" value="1"/>
</dbReference>
<feature type="binding site" evidence="7">
    <location>
        <position position="213"/>
    </location>
    <ligand>
        <name>Zn(2+)</name>
        <dbReference type="ChEBI" id="CHEBI:29105"/>
        <label>2</label>
    </ligand>
</feature>
<comment type="cofactor">
    <cofactor evidence="7">
        <name>Zn(2+)</name>
        <dbReference type="ChEBI" id="CHEBI:29105"/>
    </cofactor>
    <text evidence="7">Binds 3 Zn(2+) ions.</text>
</comment>
<feature type="binding site" evidence="7">
    <location>
        <position position="142"/>
    </location>
    <ligand>
        <name>Zn(2+)</name>
        <dbReference type="ChEBI" id="CHEBI:29105"/>
        <label>2</label>
    </ligand>
</feature>
<dbReference type="GO" id="GO:0003906">
    <property type="term" value="F:DNA-(apurinic or apyrimidinic site) endonuclease activity"/>
    <property type="evidence" value="ECO:0007669"/>
    <property type="project" value="TreeGrafter"/>
</dbReference>
<feature type="domain" description="Xylose isomerase-like TIM barrel" evidence="8">
    <location>
        <begin position="19"/>
        <end position="273"/>
    </location>
</feature>
<evidence type="ECO:0000256" key="1">
    <source>
        <dbReference type="ARBA" id="ARBA00005340"/>
    </source>
</evidence>
<dbReference type="GO" id="GO:0008833">
    <property type="term" value="F:deoxyribonuclease IV (phage-T4-induced) activity"/>
    <property type="evidence" value="ECO:0007669"/>
    <property type="project" value="UniProtKB-UniRule"/>
</dbReference>
<feature type="binding site" evidence="7">
    <location>
        <position position="258"/>
    </location>
    <ligand>
        <name>Zn(2+)</name>
        <dbReference type="ChEBI" id="CHEBI:29105"/>
        <label>2</label>
    </ligand>
</feature>
<dbReference type="GO" id="GO:0006284">
    <property type="term" value="P:base-excision repair"/>
    <property type="evidence" value="ECO:0007669"/>
    <property type="project" value="TreeGrafter"/>
</dbReference>
<dbReference type="FunFam" id="3.20.20.150:FF:000001">
    <property type="entry name" value="Probable endonuclease 4"/>
    <property type="match status" value="1"/>
</dbReference>
<dbReference type="GO" id="GO:0008081">
    <property type="term" value="F:phosphoric diester hydrolase activity"/>
    <property type="evidence" value="ECO:0007669"/>
    <property type="project" value="TreeGrafter"/>
</dbReference>
<evidence type="ECO:0000256" key="4">
    <source>
        <dbReference type="ARBA" id="ARBA00022801"/>
    </source>
</evidence>
<keyword evidence="2 7" id="KW-0479">Metal-binding</keyword>
<proteinExistence type="inferred from homology"/>
<comment type="similarity">
    <text evidence="1 7">Belongs to the AP endonuclease 2 family.</text>
</comment>
<feature type="binding site" evidence="7">
    <location>
        <position position="176"/>
    </location>
    <ligand>
        <name>Zn(2+)</name>
        <dbReference type="ChEBI" id="CHEBI:29105"/>
        <label>2</label>
    </ligand>
</feature>
<evidence type="ECO:0000256" key="3">
    <source>
        <dbReference type="ARBA" id="ARBA00022763"/>
    </source>
</evidence>
<feature type="binding site" evidence="7">
    <location>
        <position position="226"/>
    </location>
    <ligand>
        <name>Zn(2+)</name>
        <dbReference type="ChEBI" id="CHEBI:29105"/>
        <label>3</label>
    </ligand>
</feature>
<dbReference type="EMBL" id="MGFD01000007">
    <property type="protein sequence ID" value="OGL99577.1"/>
    <property type="molecule type" value="Genomic_DNA"/>
</dbReference>